<name>F4S5Y5_MELLP</name>
<gene>
    <name evidence="1" type="ORF">MELLADRAFT_68204</name>
</gene>
<keyword evidence="2" id="KW-1185">Reference proteome</keyword>
<dbReference type="GeneID" id="18930989"/>
<reference evidence="2" key="1">
    <citation type="journal article" date="2011" name="Proc. Natl. Acad. Sci. U.S.A.">
        <title>Obligate biotrophy features unraveled by the genomic analysis of rust fungi.</title>
        <authorList>
            <person name="Duplessis S."/>
            <person name="Cuomo C.A."/>
            <person name="Lin Y.-C."/>
            <person name="Aerts A."/>
            <person name="Tisserant E."/>
            <person name="Veneault-Fourrey C."/>
            <person name="Joly D.L."/>
            <person name="Hacquard S."/>
            <person name="Amselem J."/>
            <person name="Cantarel B.L."/>
            <person name="Chiu R."/>
            <person name="Coutinho P.M."/>
            <person name="Feau N."/>
            <person name="Field M."/>
            <person name="Frey P."/>
            <person name="Gelhaye E."/>
            <person name="Goldberg J."/>
            <person name="Grabherr M.G."/>
            <person name="Kodira C.D."/>
            <person name="Kohler A."/>
            <person name="Kuees U."/>
            <person name="Lindquist E.A."/>
            <person name="Lucas S.M."/>
            <person name="Mago R."/>
            <person name="Mauceli E."/>
            <person name="Morin E."/>
            <person name="Murat C."/>
            <person name="Pangilinan J.L."/>
            <person name="Park R."/>
            <person name="Pearson M."/>
            <person name="Quesneville H."/>
            <person name="Rouhier N."/>
            <person name="Sakthikumar S."/>
            <person name="Salamov A.A."/>
            <person name="Schmutz J."/>
            <person name="Selles B."/>
            <person name="Shapiro H."/>
            <person name="Tanguay P."/>
            <person name="Tuskan G.A."/>
            <person name="Henrissat B."/>
            <person name="Van de Peer Y."/>
            <person name="Rouze P."/>
            <person name="Ellis J.G."/>
            <person name="Dodds P.N."/>
            <person name="Schein J.E."/>
            <person name="Zhong S."/>
            <person name="Hamelin R.C."/>
            <person name="Grigoriev I.V."/>
            <person name="Szabo L.J."/>
            <person name="Martin F."/>
        </authorList>
    </citation>
    <scope>NUCLEOTIDE SEQUENCE [LARGE SCALE GENOMIC DNA]</scope>
    <source>
        <strain evidence="2">98AG31 / pathotype 3-4-7</strain>
    </source>
</reference>
<dbReference type="VEuPathDB" id="FungiDB:MELLADRAFT_68204"/>
<dbReference type="KEGG" id="mlr:MELLADRAFT_68204"/>
<dbReference type="RefSeq" id="XP_007416751.1">
    <property type="nucleotide sequence ID" value="XM_007416689.1"/>
</dbReference>
<dbReference type="Proteomes" id="UP000001072">
    <property type="component" value="Unassembled WGS sequence"/>
</dbReference>
<dbReference type="InParanoid" id="F4S5Y5"/>
<protein>
    <submittedName>
        <fullName evidence="1">Uncharacterized protein</fullName>
    </submittedName>
</protein>
<evidence type="ECO:0000313" key="1">
    <source>
        <dbReference type="EMBL" id="EGF99987.1"/>
    </source>
</evidence>
<accession>F4S5Y5</accession>
<dbReference type="EMBL" id="GL883152">
    <property type="protein sequence ID" value="EGF99987.1"/>
    <property type="molecule type" value="Genomic_DNA"/>
</dbReference>
<sequence length="375" mass="43052">MIEETARPNPSNIDPPHILQAPECVHVQETSVSSRSIIDLSSMPVEIKELIVDWVRRLSESTDDSAAVRSLALVNRLFYEICCRHLFKASFSVVKDVINLKVEPVKHLLRELPNFQTHSKHLRLFVWRVSYAELLEDDMFIEGQPDTWNEDTRSQWDSKARSELFLSILHTCPRIDGLNIDLDPFECITEDSSSDKEVSMWCYDKNMMNKFIGPITQLSSLVDLELMSPLGVLHAFTKLFTSTLKEFRLNAVAQHADLNTDLISQAILAGKLVFELPKLNALQVSNCLDMQLLKSFEASKNLSEIDLYETPMSLQSDVTTLLQLWPKLKELTIWHSTAFKSAPDVDRLMQLADKKGIKMRLESNLNDYYYDKLTW</sequence>
<organism evidence="2">
    <name type="scientific">Melampsora larici-populina (strain 98AG31 / pathotype 3-4-7)</name>
    <name type="common">Poplar leaf rust fungus</name>
    <dbReference type="NCBI Taxonomy" id="747676"/>
    <lineage>
        <taxon>Eukaryota</taxon>
        <taxon>Fungi</taxon>
        <taxon>Dikarya</taxon>
        <taxon>Basidiomycota</taxon>
        <taxon>Pucciniomycotina</taxon>
        <taxon>Pucciniomycetes</taxon>
        <taxon>Pucciniales</taxon>
        <taxon>Melampsoraceae</taxon>
        <taxon>Melampsora</taxon>
    </lineage>
</organism>
<evidence type="ECO:0000313" key="2">
    <source>
        <dbReference type="Proteomes" id="UP000001072"/>
    </source>
</evidence>
<proteinExistence type="predicted"/>
<dbReference type="HOGENOM" id="CLU_737856_0_0_1"/>
<dbReference type="AlphaFoldDB" id="F4S5Y5"/>
<dbReference type="STRING" id="747676.F4S5Y5"/>